<proteinExistence type="predicted"/>
<dbReference type="Proteomes" id="UP000233551">
    <property type="component" value="Unassembled WGS sequence"/>
</dbReference>
<keyword evidence="2" id="KW-1185">Reference proteome</keyword>
<evidence type="ECO:0000313" key="1">
    <source>
        <dbReference type="EMBL" id="PKI51966.1"/>
    </source>
</evidence>
<sequence>MVVFGLGQFQEKGTQSPSAEMGWIHDWTTHIGLATSHSLAILDPATQAERKRQQYPTTRNWRSFPAPGVPCTATATLRGPHHFTRGSLCAGTRD</sequence>
<accession>A0A2I0J8D8</accession>
<evidence type="ECO:0000313" key="2">
    <source>
        <dbReference type="Proteomes" id="UP000233551"/>
    </source>
</evidence>
<protein>
    <submittedName>
        <fullName evidence="1">Uncharacterized protein</fullName>
    </submittedName>
</protein>
<reference evidence="1 2" key="1">
    <citation type="submission" date="2017-11" db="EMBL/GenBank/DDBJ databases">
        <title>De-novo sequencing of pomegranate (Punica granatum L.) genome.</title>
        <authorList>
            <person name="Akparov Z."/>
            <person name="Amiraslanov A."/>
            <person name="Hajiyeva S."/>
            <person name="Abbasov M."/>
            <person name="Kaur K."/>
            <person name="Hamwieh A."/>
            <person name="Solovyev V."/>
            <person name="Salamov A."/>
            <person name="Braich B."/>
            <person name="Kosarev P."/>
            <person name="Mahmoud A."/>
            <person name="Hajiyev E."/>
            <person name="Babayeva S."/>
            <person name="Izzatullayeva V."/>
            <person name="Mammadov A."/>
            <person name="Mammadov A."/>
            <person name="Sharifova S."/>
            <person name="Ojaghi J."/>
            <person name="Eynullazada K."/>
            <person name="Bayramov B."/>
            <person name="Abdulazimova A."/>
            <person name="Shahmuradov I."/>
        </authorList>
    </citation>
    <scope>NUCLEOTIDE SEQUENCE [LARGE SCALE GENOMIC DNA]</scope>
    <source>
        <strain evidence="2">cv. AG2017</strain>
        <tissue evidence="1">Leaf</tissue>
    </source>
</reference>
<comment type="caution">
    <text evidence="1">The sequence shown here is derived from an EMBL/GenBank/DDBJ whole genome shotgun (WGS) entry which is preliminary data.</text>
</comment>
<name>A0A2I0J8D8_PUNGR</name>
<organism evidence="1 2">
    <name type="scientific">Punica granatum</name>
    <name type="common">Pomegranate</name>
    <dbReference type="NCBI Taxonomy" id="22663"/>
    <lineage>
        <taxon>Eukaryota</taxon>
        <taxon>Viridiplantae</taxon>
        <taxon>Streptophyta</taxon>
        <taxon>Embryophyta</taxon>
        <taxon>Tracheophyta</taxon>
        <taxon>Spermatophyta</taxon>
        <taxon>Magnoliopsida</taxon>
        <taxon>eudicotyledons</taxon>
        <taxon>Gunneridae</taxon>
        <taxon>Pentapetalae</taxon>
        <taxon>rosids</taxon>
        <taxon>malvids</taxon>
        <taxon>Myrtales</taxon>
        <taxon>Lythraceae</taxon>
        <taxon>Punica</taxon>
    </lineage>
</organism>
<dbReference type="EMBL" id="PGOL01001981">
    <property type="protein sequence ID" value="PKI51966.1"/>
    <property type="molecule type" value="Genomic_DNA"/>
</dbReference>
<dbReference type="AlphaFoldDB" id="A0A2I0J8D8"/>
<gene>
    <name evidence="1" type="ORF">CRG98_027618</name>
</gene>